<evidence type="ECO:0000259" key="3">
    <source>
        <dbReference type="Pfam" id="PF00561"/>
    </source>
</evidence>
<dbReference type="RefSeq" id="XP_066914807.1">
    <property type="nucleotide sequence ID" value="XM_067058706.1"/>
</dbReference>
<proteinExistence type="inferred from homology"/>
<feature type="active site" description="Nucleophile" evidence="2">
    <location>
        <position position="212"/>
    </location>
</feature>
<protein>
    <recommendedName>
        <fullName evidence="3">AB hydrolase-1 domain-containing protein</fullName>
    </recommendedName>
</protein>
<keyword evidence="5" id="KW-1185">Reference proteome</keyword>
<evidence type="ECO:0000256" key="2">
    <source>
        <dbReference type="PIRSR" id="PIRSR000443-1"/>
    </source>
</evidence>
<evidence type="ECO:0000313" key="4">
    <source>
        <dbReference type="EnsemblMetazoa" id="CLYHEMP019485.1"/>
    </source>
</evidence>
<dbReference type="Pfam" id="PF00561">
    <property type="entry name" value="Abhydrolase_1"/>
    <property type="match status" value="1"/>
</dbReference>
<accession>A0A7M5XB99</accession>
<dbReference type="NCBIfam" id="TIGR01392">
    <property type="entry name" value="homoserO_Ac_trn"/>
    <property type="match status" value="1"/>
</dbReference>
<dbReference type="OrthoDB" id="444135at2759"/>
<dbReference type="PIRSF" id="PIRSF000443">
    <property type="entry name" value="Homoser_Ac_trans"/>
    <property type="match status" value="1"/>
</dbReference>
<evidence type="ECO:0000313" key="5">
    <source>
        <dbReference type="Proteomes" id="UP000594262"/>
    </source>
</evidence>
<dbReference type="NCBIfam" id="NF001209">
    <property type="entry name" value="PRK00175.1"/>
    <property type="match status" value="1"/>
</dbReference>
<evidence type="ECO:0000256" key="1">
    <source>
        <dbReference type="ARBA" id="ARBA00006886"/>
    </source>
</evidence>
<dbReference type="Proteomes" id="UP000594262">
    <property type="component" value="Unplaced"/>
</dbReference>
<comment type="similarity">
    <text evidence="1">Belongs to the AB hydrolase superfamily. MetX family.</text>
</comment>
<dbReference type="GO" id="GO:0005739">
    <property type="term" value="C:mitochondrion"/>
    <property type="evidence" value="ECO:0007669"/>
    <property type="project" value="TreeGrafter"/>
</dbReference>
<dbReference type="AlphaFoldDB" id="A0A7M5XB99"/>
<dbReference type="GO" id="GO:0009092">
    <property type="term" value="P:homoserine metabolic process"/>
    <property type="evidence" value="ECO:0007669"/>
    <property type="project" value="TreeGrafter"/>
</dbReference>
<dbReference type="EnsemblMetazoa" id="CLYHEMT019485.1">
    <property type="protein sequence ID" value="CLYHEMP019485.1"/>
    <property type="gene ID" value="CLYHEMG019485"/>
</dbReference>
<dbReference type="HAMAP" id="MF_00296">
    <property type="entry name" value="MetX_acyltransf"/>
    <property type="match status" value="1"/>
</dbReference>
<sequence>MVFQRTVSRALQIRQQTVRKSFISSSLFLKRRDESTQANIASEIPTNCECKVTGEGSEPNYARTDETADEIIIHSPEPFATKHGGILPDVNIAYEAWGQLNNEKDNVILLNHGLSASSHAKTNSNNPISANGWWEKFIGPGLSIDTNKFYVICVNHLGSCFGTSGPSTINTTSGKHFGSDFPIVTIEDMVRVQFRLLDIFGIEKVHASVGASLGGKSSLLSPALFPDRINRMVSISAAAASPPSSIAFRYLQRVALMNDPKWNNGHYYDGLFPTDGTRLARKIATLTYRSGPEWEKRFKTEKINHPDAVLPRYHEPEFLIEDYIRHQGETFMAKTKFDPNSLIYLSKAADLFDMSNGFQNLEESFARIKCPSLIMGATSDILYPITKQKEMADLIEKGGNKDVLYYADEGYFGHDTFLLDVEGMGIKMKEFLEA</sequence>
<dbReference type="GO" id="GO:0006535">
    <property type="term" value="P:cysteine biosynthetic process from serine"/>
    <property type="evidence" value="ECO:0007669"/>
    <property type="project" value="TreeGrafter"/>
</dbReference>
<dbReference type="InterPro" id="IPR000073">
    <property type="entry name" value="AB_hydrolase_1"/>
</dbReference>
<dbReference type="InterPro" id="IPR029058">
    <property type="entry name" value="AB_hydrolase_fold"/>
</dbReference>
<dbReference type="GO" id="GO:0004414">
    <property type="term" value="F:homoserine O-acetyltransferase activity"/>
    <property type="evidence" value="ECO:0007669"/>
    <property type="project" value="TreeGrafter"/>
</dbReference>
<dbReference type="PANTHER" id="PTHR32268">
    <property type="entry name" value="HOMOSERINE O-ACETYLTRANSFERASE"/>
    <property type="match status" value="1"/>
</dbReference>
<organism evidence="4 5">
    <name type="scientific">Clytia hemisphaerica</name>
    <dbReference type="NCBI Taxonomy" id="252671"/>
    <lineage>
        <taxon>Eukaryota</taxon>
        <taxon>Metazoa</taxon>
        <taxon>Cnidaria</taxon>
        <taxon>Hydrozoa</taxon>
        <taxon>Hydroidolina</taxon>
        <taxon>Leptothecata</taxon>
        <taxon>Obeliida</taxon>
        <taxon>Clytiidae</taxon>
        <taxon>Clytia</taxon>
    </lineage>
</organism>
<dbReference type="GeneID" id="136802006"/>
<dbReference type="GO" id="GO:0009001">
    <property type="term" value="F:serine O-acetyltransferase activity"/>
    <property type="evidence" value="ECO:0007669"/>
    <property type="project" value="TreeGrafter"/>
</dbReference>
<dbReference type="SUPFAM" id="SSF53474">
    <property type="entry name" value="alpha/beta-Hydrolases"/>
    <property type="match status" value="1"/>
</dbReference>
<feature type="domain" description="AB hydrolase-1" evidence="3">
    <location>
        <begin position="106"/>
        <end position="397"/>
    </location>
</feature>
<feature type="active site" evidence="2">
    <location>
        <position position="380"/>
    </location>
</feature>
<dbReference type="GO" id="GO:0009086">
    <property type="term" value="P:methionine biosynthetic process"/>
    <property type="evidence" value="ECO:0007669"/>
    <property type="project" value="TreeGrafter"/>
</dbReference>
<dbReference type="Gene3D" id="3.40.50.1820">
    <property type="entry name" value="alpha/beta hydrolase"/>
    <property type="match status" value="1"/>
</dbReference>
<feature type="active site" evidence="2">
    <location>
        <position position="414"/>
    </location>
</feature>
<reference evidence="4" key="1">
    <citation type="submission" date="2021-01" db="UniProtKB">
        <authorList>
            <consortium name="EnsemblMetazoa"/>
        </authorList>
    </citation>
    <scope>IDENTIFICATION</scope>
</reference>
<dbReference type="PANTHER" id="PTHR32268:SF16">
    <property type="entry name" value="SERINE O-SUCCINYLTRANSFERASE"/>
    <property type="match status" value="1"/>
</dbReference>
<dbReference type="InterPro" id="IPR008220">
    <property type="entry name" value="HAT_MetX-like"/>
</dbReference>
<name>A0A7M5XB99_9CNID</name>